<dbReference type="AlphaFoldDB" id="A0A818VWY9"/>
<dbReference type="EMBL" id="CAJOAZ010000813">
    <property type="protein sequence ID" value="CAF3717268.1"/>
    <property type="molecule type" value="Genomic_DNA"/>
</dbReference>
<dbReference type="Proteomes" id="UP000663844">
    <property type="component" value="Unassembled WGS sequence"/>
</dbReference>
<accession>A0A818VWY9</accession>
<comment type="caution">
    <text evidence="4">The sequence shown here is derived from an EMBL/GenBank/DDBJ whole genome shotgun (WGS) entry which is preliminary data.</text>
</comment>
<evidence type="ECO:0000313" key="5">
    <source>
        <dbReference type="Proteomes" id="UP000663844"/>
    </source>
</evidence>
<keyword evidence="2" id="KW-0472">Membrane</keyword>
<evidence type="ECO:0000256" key="1">
    <source>
        <dbReference type="SAM" id="Coils"/>
    </source>
</evidence>
<feature type="transmembrane region" description="Helical" evidence="2">
    <location>
        <begin position="12"/>
        <end position="32"/>
    </location>
</feature>
<sequence length="77" mass="9304">MINSILQKYLPFINFLIASAALGFQVNVLYPWHHELQKEFNKLQKQQEDKLQQYHDLKMQTIKNIEENLAKLYQQKK</sequence>
<evidence type="ECO:0000256" key="2">
    <source>
        <dbReference type="SAM" id="Phobius"/>
    </source>
</evidence>
<dbReference type="Proteomes" id="UP000663845">
    <property type="component" value="Unassembled WGS sequence"/>
</dbReference>
<dbReference type="PANTHER" id="PTHR40135">
    <property type="entry name" value="MITOCHONDRIAL PHOSPHATE CARRIER PROTEIN"/>
    <property type="match status" value="1"/>
</dbReference>
<dbReference type="PANTHER" id="PTHR40135:SF1">
    <property type="entry name" value="MITOCHONDRIAL PHOSPHATE CARRIER PROTEIN"/>
    <property type="match status" value="1"/>
</dbReference>
<feature type="coiled-coil region" evidence="1">
    <location>
        <begin position="33"/>
        <end position="75"/>
    </location>
</feature>
<dbReference type="EMBL" id="CAJNOG010000052">
    <property type="protein sequence ID" value="CAF0849108.1"/>
    <property type="molecule type" value="Genomic_DNA"/>
</dbReference>
<organism evidence="4 5">
    <name type="scientific">Adineta steineri</name>
    <dbReference type="NCBI Taxonomy" id="433720"/>
    <lineage>
        <taxon>Eukaryota</taxon>
        <taxon>Metazoa</taxon>
        <taxon>Spiralia</taxon>
        <taxon>Gnathifera</taxon>
        <taxon>Rotifera</taxon>
        <taxon>Eurotatoria</taxon>
        <taxon>Bdelloidea</taxon>
        <taxon>Adinetida</taxon>
        <taxon>Adinetidae</taxon>
        <taxon>Adineta</taxon>
    </lineage>
</organism>
<proteinExistence type="predicted"/>
<keyword evidence="2" id="KW-0812">Transmembrane</keyword>
<keyword evidence="1" id="KW-0175">Coiled coil</keyword>
<protein>
    <submittedName>
        <fullName evidence="4">Uncharacterized protein</fullName>
    </submittedName>
</protein>
<keyword evidence="2" id="KW-1133">Transmembrane helix</keyword>
<gene>
    <name evidence="3" type="ORF">JYZ213_LOCUS7794</name>
    <name evidence="4" type="ORF">OXD698_LOCUS13390</name>
</gene>
<evidence type="ECO:0000313" key="3">
    <source>
        <dbReference type="EMBL" id="CAF0849108.1"/>
    </source>
</evidence>
<evidence type="ECO:0000313" key="4">
    <source>
        <dbReference type="EMBL" id="CAF3717268.1"/>
    </source>
</evidence>
<reference evidence="4" key="1">
    <citation type="submission" date="2021-02" db="EMBL/GenBank/DDBJ databases">
        <authorList>
            <person name="Nowell W R."/>
        </authorList>
    </citation>
    <scope>NUCLEOTIDE SEQUENCE</scope>
</reference>
<name>A0A818VWY9_9BILA</name>